<dbReference type="RefSeq" id="WP_187577308.1">
    <property type="nucleotide sequence ID" value="NZ_CP060713.1"/>
</dbReference>
<proteinExistence type="predicted"/>
<feature type="transmembrane region" description="Helical" evidence="1">
    <location>
        <begin position="6"/>
        <end position="27"/>
    </location>
</feature>
<organism evidence="2 3">
    <name type="scientific">Nocardioides mesophilus</name>
    <dbReference type="NCBI Taxonomy" id="433659"/>
    <lineage>
        <taxon>Bacteria</taxon>
        <taxon>Bacillati</taxon>
        <taxon>Actinomycetota</taxon>
        <taxon>Actinomycetes</taxon>
        <taxon>Propionibacteriales</taxon>
        <taxon>Nocardioidaceae</taxon>
        <taxon>Nocardioides</taxon>
    </lineage>
</organism>
<accession>A0A7G9R797</accession>
<sequence length="208" mass="22370">MAWLTYAGSLVGLGLDVLCLFVLAGWLYRRRSAAPEMTLVLTALNIGLFAAVAAIGSGDFPTGIGFGLFGLLSLVRLRSAAFTLKDMAYTFSALVLALVNGLPERSLPLVLALDAVVLLAMWLVDDTRLSPPTRVMRMTLDRAVVDPAEVRAEVTARLGSAPRAVAVESVDYVRETTVVSVRREIDEEPIADTRLEDLETLHEGAGRG</sequence>
<keyword evidence="1" id="KW-0812">Transmembrane</keyword>
<feature type="transmembrane region" description="Helical" evidence="1">
    <location>
        <begin position="39"/>
        <end position="57"/>
    </location>
</feature>
<reference evidence="2 3" key="1">
    <citation type="submission" date="2020-08" db="EMBL/GenBank/DDBJ databases">
        <title>Genome sequence of Nocardioides mesophilus KACC 16243T.</title>
        <authorList>
            <person name="Hyun D.-W."/>
            <person name="Bae J.-W."/>
        </authorList>
    </citation>
    <scope>NUCLEOTIDE SEQUENCE [LARGE SCALE GENOMIC DNA]</scope>
    <source>
        <strain evidence="2 3">KACC 16243</strain>
    </source>
</reference>
<evidence type="ECO:0000313" key="3">
    <source>
        <dbReference type="Proteomes" id="UP000515947"/>
    </source>
</evidence>
<keyword evidence="1" id="KW-0472">Membrane</keyword>
<keyword evidence="1" id="KW-1133">Transmembrane helix</keyword>
<dbReference type="InterPro" id="IPR032531">
    <property type="entry name" value="DUF4956"/>
</dbReference>
<dbReference type="AlphaFoldDB" id="A0A7G9R797"/>
<protein>
    <submittedName>
        <fullName evidence="2">DUF4956 domain-containing protein</fullName>
    </submittedName>
</protein>
<keyword evidence="3" id="KW-1185">Reference proteome</keyword>
<evidence type="ECO:0000313" key="2">
    <source>
        <dbReference type="EMBL" id="QNN51472.1"/>
    </source>
</evidence>
<evidence type="ECO:0000256" key="1">
    <source>
        <dbReference type="SAM" id="Phobius"/>
    </source>
</evidence>
<gene>
    <name evidence="2" type="ORF">H9L09_12785</name>
</gene>
<dbReference type="EMBL" id="CP060713">
    <property type="protein sequence ID" value="QNN51472.1"/>
    <property type="molecule type" value="Genomic_DNA"/>
</dbReference>
<dbReference type="KEGG" id="nmes:H9L09_12785"/>
<dbReference type="Proteomes" id="UP000515947">
    <property type="component" value="Chromosome"/>
</dbReference>
<dbReference type="Pfam" id="PF16316">
    <property type="entry name" value="DUF4956"/>
    <property type="match status" value="1"/>
</dbReference>
<name>A0A7G9R797_9ACTN</name>